<keyword evidence="9 14" id="KW-0851">Voltage-gated channel</keyword>
<evidence type="ECO:0000256" key="13">
    <source>
        <dbReference type="ARBA" id="ARBA00023303"/>
    </source>
</evidence>
<dbReference type="PRINTS" id="PR01794">
    <property type="entry name" value="VDCCGAMMA6"/>
</dbReference>
<keyword evidence="7 14" id="KW-0812">Transmembrane</keyword>
<evidence type="ECO:0000256" key="14">
    <source>
        <dbReference type="RuleBase" id="RU363085"/>
    </source>
</evidence>
<dbReference type="InterPro" id="IPR004031">
    <property type="entry name" value="PMP22/EMP/MP20/Claudin"/>
</dbReference>
<keyword evidence="12 14" id="KW-0472">Membrane</keyword>
<keyword evidence="10 14" id="KW-1133">Transmembrane helix</keyword>
<dbReference type="Proteomes" id="UP000018936">
    <property type="component" value="Unassembled WGS sequence"/>
</dbReference>
<feature type="transmembrane region" description="Helical" evidence="14">
    <location>
        <begin position="73"/>
        <end position="95"/>
    </location>
</feature>
<dbReference type="Pfam" id="PF13903">
    <property type="entry name" value="Claudin_2"/>
    <property type="match status" value="1"/>
</dbReference>
<comment type="function">
    <text evidence="14">Regulates the activity of L-type calcium channels that contain CACNA1C as pore-forming subunit.</text>
</comment>
<dbReference type="PANTHER" id="PTHR15025:SF6">
    <property type="entry name" value="VOLTAGE-DEPENDENT CALCIUM CHANNEL GAMMA-6 SUBUNIT"/>
    <property type="match status" value="1"/>
</dbReference>
<dbReference type="InterPro" id="IPR008370">
    <property type="entry name" value="VDCC_g6su"/>
</dbReference>
<name>V8PF35_OPHHA</name>
<evidence type="ECO:0000313" key="15">
    <source>
        <dbReference type="EMBL" id="ETE72576.1"/>
    </source>
</evidence>
<evidence type="ECO:0000256" key="8">
    <source>
        <dbReference type="ARBA" id="ARBA00022837"/>
    </source>
</evidence>
<reference evidence="15 16" key="1">
    <citation type="journal article" date="2013" name="Proc. Natl. Acad. Sci. U.S.A.">
        <title>The king cobra genome reveals dynamic gene evolution and adaptation in the snake venom system.</title>
        <authorList>
            <person name="Vonk F.J."/>
            <person name="Casewell N.R."/>
            <person name="Henkel C.V."/>
            <person name="Heimberg A.M."/>
            <person name="Jansen H.J."/>
            <person name="McCleary R.J."/>
            <person name="Kerkkamp H.M."/>
            <person name="Vos R.A."/>
            <person name="Guerreiro I."/>
            <person name="Calvete J.J."/>
            <person name="Wuster W."/>
            <person name="Woods A.E."/>
            <person name="Logan J.M."/>
            <person name="Harrison R.A."/>
            <person name="Castoe T.A."/>
            <person name="de Koning A.P."/>
            <person name="Pollock D.D."/>
            <person name="Yandell M."/>
            <person name="Calderon D."/>
            <person name="Renjifo C."/>
            <person name="Currier R.B."/>
            <person name="Salgado D."/>
            <person name="Pla D."/>
            <person name="Sanz L."/>
            <person name="Hyder A.S."/>
            <person name="Ribeiro J.M."/>
            <person name="Arntzen J.W."/>
            <person name="van den Thillart G.E."/>
            <person name="Boetzer M."/>
            <person name="Pirovano W."/>
            <person name="Dirks R.P."/>
            <person name="Spaink H.P."/>
            <person name="Duboule D."/>
            <person name="McGlinn E."/>
            <person name="Kini R.M."/>
            <person name="Richardson M.K."/>
        </authorList>
    </citation>
    <scope>NUCLEOTIDE SEQUENCE</scope>
    <source>
        <tissue evidence="15">Blood</tissue>
    </source>
</reference>
<evidence type="ECO:0000256" key="1">
    <source>
        <dbReference type="ARBA" id="ARBA00004651"/>
    </source>
</evidence>
<dbReference type="GO" id="GO:0005262">
    <property type="term" value="F:calcium channel activity"/>
    <property type="evidence" value="ECO:0007669"/>
    <property type="project" value="UniProtKB-KW"/>
</dbReference>
<comment type="similarity">
    <text evidence="2 14">Belongs to the PMP-22/EMP/MP20 family. CACNG subfamily.</text>
</comment>
<keyword evidence="8 14" id="KW-0106">Calcium</keyword>
<dbReference type="InterPro" id="IPR008368">
    <property type="entry name" value="VDCC_gsu"/>
</dbReference>
<keyword evidence="11 14" id="KW-0406">Ion transport</keyword>
<feature type="transmembrane region" description="Helical" evidence="14">
    <location>
        <begin position="253"/>
        <end position="277"/>
    </location>
</feature>
<dbReference type="Gene3D" id="1.20.140.150">
    <property type="match status" value="1"/>
</dbReference>
<comment type="subcellular location">
    <subcellularLocation>
        <location evidence="1">Cell membrane</location>
        <topology evidence="1">Multi-pass membrane protein</topology>
    </subcellularLocation>
    <subcellularLocation>
        <location evidence="14">Membrane</location>
        <topology evidence="14">Multi-pass membrane protein</topology>
    </subcellularLocation>
</comment>
<dbReference type="EMBL" id="AZIM01000205">
    <property type="protein sequence ID" value="ETE72576.1"/>
    <property type="molecule type" value="Genomic_DNA"/>
</dbReference>
<evidence type="ECO:0000256" key="6">
    <source>
        <dbReference type="ARBA" id="ARBA00022673"/>
    </source>
</evidence>
<evidence type="ECO:0000256" key="7">
    <source>
        <dbReference type="ARBA" id="ARBA00022692"/>
    </source>
</evidence>
<feature type="transmembrane region" description="Helical" evidence="14">
    <location>
        <begin position="180"/>
        <end position="204"/>
    </location>
</feature>
<keyword evidence="13 14" id="KW-0407">Ion channel</keyword>
<evidence type="ECO:0000256" key="3">
    <source>
        <dbReference type="ARBA" id="ARBA00022448"/>
    </source>
</evidence>
<organism evidence="15 16">
    <name type="scientific">Ophiophagus hannah</name>
    <name type="common">King cobra</name>
    <name type="synonym">Naja hannah</name>
    <dbReference type="NCBI Taxonomy" id="8665"/>
    <lineage>
        <taxon>Eukaryota</taxon>
        <taxon>Metazoa</taxon>
        <taxon>Chordata</taxon>
        <taxon>Craniata</taxon>
        <taxon>Vertebrata</taxon>
        <taxon>Euteleostomi</taxon>
        <taxon>Lepidosauria</taxon>
        <taxon>Squamata</taxon>
        <taxon>Bifurcata</taxon>
        <taxon>Unidentata</taxon>
        <taxon>Episquamata</taxon>
        <taxon>Toxicofera</taxon>
        <taxon>Serpentes</taxon>
        <taxon>Colubroidea</taxon>
        <taxon>Elapidae</taxon>
        <taxon>Elapinae</taxon>
        <taxon>Ophiophagus</taxon>
    </lineage>
</organism>
<evidence type="ECO:0000256" key="9">
    <source>
        <dbReference type="ARBA" id="ARBA00022882"/>
    </source>
</evidence>
<dbReference type="PANTHER" id="PTHR15025">
    <property type="entry name" value="VOLTAGE-DEPENDENT CALCIUM CHANNEL GAMMA-1 SUBUNIT-RELATED"/>
    <property type="match status" value="1"/>
</dbReference>
<evidence type="ECO:0000256" key="12">
    <source>
        <dbReference type="ARBA" id="ARBA00023136"/>
    </source>
</evidence>
<keyword evidence="5 14" id="KW-0109">Calcium transport</keyword>
<keyword evidence="3 14" id="KW-0813">Transport</keyword>
<dbReference type="PRINTS" id="PR01792">
    <property type="entry name" value="VDCCGAMMA"/>
</dbReference>
<feature type="transmembrane region" description="Helical" evidence="14">
    <location>
        <begin position="211"/>
        <end position="233"/>
    </location>
</feature>
<dbReference type="GO" id="GO:1990454">
    <property type="term" value="C:L-type voltage-gated calcium channel complex"/>
    <property type="evidence" value="ECO:0007669"/>
    <property type="project" value="TreeGrafter"/>
</dbReference>
<keyword evidence="6 14" id="KW-0107">Calcium channel</keyword>
<keyword evidence="4" id="KW-1003">Cell membrane</keyword>
<protein>
    <recommendedName>
        <fullName evidence="14">Voltage-dependent calcium channel gamma-6 subunit</fullName>
    </recommendedName>
</protein>
<evidence type="ECO:0000256" key="5">
    <source>
        <dbReference type="ARBA" id="ARBA00022568"/>
    </source>
</evidence>
<dbReference type="GO" id="GO:1902514">
    <property type="term" value="P:regulation of calcium ion transmembrane transport via high voltage-gated calcium channel"/>
    <property type="evidence" value="ECO:0007669"/>
    <property type="project" value="TreeGrafter"/>
</dbReference>
<gene>
    <name evidence="15" type="primary">Cacng6</name>
    <name evidence="15" type="ORF">L345_01589</name>
</gene>
<dbReference type="GO" id="GO:0005246">
    <property type="term" value="F:calcium channel regulator activity"/>
    <property type="evidence" value="ECO:0007669"/>
    <property type="project" value="TreeGrafter"/>
</dbReference>
<keyword evidence="16" id="KW-1185">Reference proteome</keyword>
<comment type="caution">
    <text evidence="15">The sequence shown here is derived from an EMBL/GenBank/DDBJ whole genome shotgun (WGS) entry which is preliminary data.</text>
</comment>
<evidence type="ECO:0000256" key="11">
    <source>
        <dbReference type="ARBA" id="ARBA00023065"/>
    </source>
</evidence>
<proteinExistence type="inferred from homology"/>
<evidence type="ECO:0000256" key="2">
    <source>
        <dbReference type="ARBA" id="ARBA00007111"/>
    </source>
</evidence>
<sequence>MAEKQQQVLCRLAKAPGWLSKIDSLNKQGSGKGAMMWPNFFLQDREQRIAMRRRGETQRQKVLTDEQEGKIKLAFFVAIVGMTLTVLAVGTEFWVELNTYKQNHSAICEAAHFGLWKFCYKKLWVYDVGEERHTCGPAELPGVSAILRNLFSSSVWDRQLCRPLQCLLLVSFYSTPQLNITAAVVSLLSITLMAMGSLCITMALSKGVEFLLKPASCFFIISGLMVLVTLEIFRQSVRWLITSNATIPLEYEYSWSVACAVSAGAILIFGGACFILLSMPGLPKKPWEYCIRKRSTSEHTS</sequence>
<dbReference type="AlphaFoldDB" id="V8PF35"/>
<feature type="non-terminal residue" evidence="15">
    <location>
        <position position="1"/>
    </location>
</feature>
<evidence type="ECO:0000256" key="10">
    <source>
        <dbReference type="ARBA" id="ARBA00022989"/>
    </source>
</evidence>
<dbReference type="OrthoDB" id="9937541at2759"/>
<evidence type="ECO:0000256" key="4">
    <source>
        <dbReference type="ARBA" id="ARBA00022475"/>
    </source>
</evidence>
<evidence type="ECO:0000313" key="16">
    <source>
        <dbReference type="Proteomes" id="UP000018936"/>
    </source>
</evidence>
<accession>V8PF35</accession>